<feature type="transmembrane region" description="Helical" evidence="2">
    <location>
        <begin position="20"/>
        <end position="39"/>
    </location>
</feature>
<evidence type="ECO:0000256" key="2">
    <source>
        <dbReference type="SAM" id="Phobius"/>
    </source>
</evidence>
<dbReference type="Proteomes" id="UP000655366">
    <property type="component" value="Unassembled WGS sequence"/>
</dbReference>
<keyword evidence="5" id="KW-1185">Reference proteome</keyword>
<feature type="region of interest" description="Disordered" evidence="1">
    <location>
        <begin position="47"/>
        <end position="74"/>
    </location>
</feature>
<feature type="domain" description="DUF8175" evidence="3">
    <location>
        <begin position="59"/>
        <end position="249"/>
    </location>
</feature>
<evidence type="ECO:0000313" key="4">
    <source>
        <dbReference type="EMBL" id="MBG0741116.1"/>
    </source>
</evidence>
<proteinExistence type="predicted"/>
<dbReference type="Pfam" id="PF26526">
    <property type="entry name" value="DUF8175"/>
    <property type="match status" value="1"/>
</dbReference>
<keyword evidence="2" id="KW-0472">Membrane</keyword>
<keyword evidence="2" id="KW-1133">Transmembrane helix</keyword>
<name>A0A931G5Q7_9MICC</name>
<sequence>MSQSTESTTETNPFTKPGFIIAAALVIALIAATAVIFLLPKGDSNAQPAPAAAGSSSAPAASPGTSATTASNKSVCGLASSSEKTLGTAPKSKWELVGKIATPTDPKTFGPRRTDENGFRSCFAQSPTGALYAAMNVAALGSSGSSVLERQLAEKLLVPGAGRDAAMKQAAADSGSSGSSTPIQVRGFLIKSYTPEEANIDLAFQTEKGAYARLTLSMRWMGGDWKVKPADDGTTFTGTTQISDLSGFILWSGV</sequence>
<dbReference type="RefSeq" id="WP_196398052.1">
    <property type="nucleotide sequence ID" value="NZ_JADNYM010000025.1"/>
</dbReference>
<dbReference type="EMBL" id="JADNYM010000025">
    <property type="protein sequence ID" value="MBG0741116.1"/>
    <property type="molecule type" value="Genomic_DNA"/>
</dbReference>
<gene>
    <name evidence="4" type="ORF">IV500_17230</name>
</gene>
<protein>
    <recommendedName>
        <fullName evidence="3">DUF8175 domain-containing protein</fullName>
    </recommendedName>
</protein>
<evidence type="ECO:0000259" key="3">
    <source>
        <dbReference type="Pfam" id="PF26526"/>
    </source>
</evidence>
<evidence type="ECO:0000256" key="1">
    <source>
        <dbReference type="SAM" id="MobiDB-lite"/>
    </source>
</evidence>
<accession>A0A931G5Q7</accession>
<dbReference type="InterPro" id="IPR058488">
    <property type="entry name" value="DUF8175"/>
</dbReference>
<keyword evidence="2" id="KW-0812">Transmembrane</keyword>
<comment type="caution">
    <text evidence="4">The sequence shown here is derived from an EMBL/GenBank/DDBJ whole genome shotgun (WGS) entry which is preliminary data.</text>
</comment>
<evidence type="ECO:0000313" key="5">
    <source>
        <dbReference type="Proteomes" id="UP000655366"/>
    </source>
</evidence>
<feature type="compositionally biased region" description="Low complexity" evidence="1">
    <location>
        <begin position="48"/>
        <end position="71"/>
    </location>
</feature>
<organism evidence="4 5">
    <name type="scientific">Arthrobacter terrae</name>
    <dbReference type="NCBI Taxonomy" id="2935737"/>
    <lineage>
        <taxon>Bacteria</taxon>
        <taxon>Bacillati</taxon>
        <taxon>Actinomycetota</taxon>
        <taxon>Actinomycetes</taxon>
        <taxon>Micrococcales</taxon>
        <taxon>Micrococcaceae</taxon>
        <taxon>Arthrobacter</taxon>
    </lineage>
</organism>
<reference evidence="4 5" key="1">
    <citation type="submission" date="2020-11" db="EMBL/GenBank/DDBJ databases">
        <title>Arthrobacter antarcticus sp. nov., isolated from Antarctic Soil.</title>
        <authorList>
            <person name="Li J."/>
        </authorList>
    </citation>
    <scope>NUCLEOTIDE SEQUENCE [LARGE SCALE GENOMIC DNA]</scope>
    <source>
        <strain evidence="4 5">Z1-20</strain>
    </source>
</reference>
<dbReference type="AlphaFoldDB" id="A0A931G5Q7"/>